<evidence type="ECO:0000256" key="2">
    <source>
        <dbReference type="ARBA" id="ARBA00022475"/>
    </source>
</evidence>
<dbReference type="InterPro" id="IPR027022">
    <property type="entry name" value="ABC_permease_BceB-typ"/>
</dbReference>
<keyword evidence="2 6" id="KW-1003">Cell membrane</keyword>
<feature type="transmembrane region" description="Helical" evidence="6">
    <location>
        <begin position="54"/>
        <end position="83"/>
    </location>
</feature>
<dbReference type="PATRIC" id="fig|89059.3.peg.1456"/>
<feature type="transmembrane region" description="Helical" evidence="6">
    <location>
        <begin position="542"/>
        <end position="560"/>
    </location>
</feature>
<evidence type="ECO:0000256" key="5">
    <source>
        <dbReference type="ARBA" id="ARBA00023136"/>
    </source>
</evidence>
<sequence length="606" mass="67940">MLRKLAFTGIKSRLRDYLVLFTGLVISSAVFYMFEALATNPQFLKNSTNGMSAASFIFQFGSVLLTIISLVYIFYANSFLLSMRQHDYGIFMMLGAKPTKIGRLILTETLVIGALSSVIGVVVGCLLTASLGSYLMQSILQTNVANFHAVHVPAILVTLVLYLVLFVIAGFINRRKLIKTPVLGLLKGDSQPNRAKLKPVSQFIQVVLGIGLLAVGYYVMKHFIDFQLASIPLALVTIVFGSYLLFNAVFVWLVVLLKKTKWAQRGINNFTLSQLDFRIRNYTKILATVSILFALALGAITVGMGFGKETDLFTQGSSGYTMALEDPSAAVKKQVNKLDTEKKVSYSEKQSKDTVYYVKEEFDRIPLQDVSDNWMKKMSKGKKAKISYQSFDGQKLQKNPGSLYYLQKNGSDKTVKIISQSEFAKIQAPRQQLYLFRVKNIEKSKKSLDKIVKTAYPKNYETIRSTIPGGYAGYLNGLEVFGGFEFMGFFLGIAFLAMLASCLMFKILSGANSDKHRYEMLNKLGVRKNTLRRSISREIMTLYALPGVLGIVHVLFGLQLFKTLLISPYQGIWLPFVIFIVLYLLYYLVTVKLYESIVLPAVEIDK</sequence>
<evidence type="ECO:0000256" key="4">
    <source>
        <dbReference type="ARBA" id="ARBA00022989"/>
    </source>
</evidence>
<comment type="similarity">
    <text evidence="6">Belongs to the ABC-4 integral membrane protein family.</text>
</comment>
<dbReference type="AlphaFoldDB" id="A0A0R2K2E3"/>
<dbReference type="PANTHER" id="PTHR46795:SF3">
    <property type="entry name" value="ABC TRANSPORTER PERMEASE"/>
    <property type="match status" value="1"/>
</dbReference>
<feature type="transmembrane region" description="Helical" evidence="6">
    <location>
        <begin position="285"/>
        <end position="306"/>
    </location>
</feature>
<dbReference type="GO" id="GO:0005886">
    <property type="term" value="C:plasma membrane"/>
    <property type="evidence" value="ECO:0007669"/>
    <property type="project" value="UniProtKB-SubCell"/>
</dbReference>
<dbReference type="PANTHER" id="PTHR46795">
    <property type="entry name" value="ABC TRANSPORTER PERMEASE-RELATED-RELATED"/>
    <property type="match status" value="1"/>
</dbReference>
<keyword evidence="6" id="KW-0813">Transport</keyword>
<protein>
    <submittedName>
        <fullName evidence="8">ABC superfamily ATP binding cassette transporter, permease protein</fullName>
    </submittedName>
</protein>
<dbReference type="PIRSF" id="PIRSF018968">
    <property type="entry name" value="ABC_permease_BceB"/>
    <property type="match status" value="1"/>
</dbReference>
<evidence type="ECO:0000256" key="1">
    <source>
        <dbReference type="ARBA" id="ARBA00004651"/>
    </source>
</evidence>
<reference evidence="8 9" key="1">
    <citation type="journal article" date="2015" name="Genome Announc.">
        <title>Expanding the biotechnology potential of lactobacilli through comparative genomics of 213 strains and associated genera.</title>
        <authorList>
            <person name="Sun Z."/>
            <person name="Harris H.M."/>
            <person name="McCann A."/>
            <person name="Guo C."/>
            <person name="Argimon S."/>
            <person name="Zhang W."/>
            <person name="Yang X."/>
            <person name="Jeffery I.B."/>
            <person name="Cooney J.C."/>
            <person name="Kagawa T.F."/>
            <person name="Liu W."/>
            <person name="Song Y."/>
            <person name="Salvetti E."/>
            <person name="Wrobel A."/>
            <person name="Rasinkangas P."/>
            <person name="Parkhill J."/>
            <person name="Rea M.C."/>
            <person name="O'Sullivan O."/>
            <person name="Ritari J."/>
            <person name="Douillard F.P."/>
            <person name="Paul Ross R."/>
            <person name="Yang R."/>
            <person name="Briner A.E."/>
            <person name="Felis G.E."/>
            <person name="de Vos W.M."/>
            <person name="Barrangou R."/>
            <person name="Klaenhammer T.R."/>
            <person name="Caufield P.W."/>
            <person name="Cui Y."/>
            <person name="Zhang H."/>
            <person name="O'Toole P.W."/>
        </authorList>
    </citation>
    <scope>NUCLEOTIDE SEQUENCE [LARGE SCALE GENOMIC DNA]</scope>
    <source>
        <strain evidence="8 9">DSM 15353</strain>
    </source>
</reference>
<dbReference type="Proteomes" id="UP000051491">
    <property type="component" value="Unassembled WGS sequence"/>
</dbReference>
<keyword evidence="3 6" id="KW-0812">Transmembrane</keyword>
<evidence type="ECO:0000256" key="6">
    <source>
        <dbReference type="PIRNR" id="PIRNR018968"/>
    </source>
</evidence>
<evidence type="ECO:0000313" key="9">
    <source>
        <dbReference type="Proteomes" id="UP000051491"/>
    </source>
</evidence>
<dbReference type="Pfam" id="PF02687">
    <property type="entry name" value="FtsX"/>
    <property type="match status" value="1"/>
</dbReference>
<accession>A0A0R2K2E3</accession>
<comment type="caution">
    <text evidence="8">The sequence shown here is derived from an EMBL/GenBank/DDBJ whole genome shotgun (WGS) entry which is preliminary data.</text>
</comment>
<feature type="transmembrane region" description="Helical" evidence="6">
    <location>
        <begin position="149"/>
        <end position="172"/>
    </location>
</feature>
<feature type="transmembrane region" description="Helical" evidence="6">
    <location>
        <begin position="200"/>
        <end position="219"/>
    </location>
</feature>
<dbReference type="RefSeq" id="WP_056971203.1">
    <property type="nucleotide sequence ID" value="NZ_JBHUGU010000002.1"/>
</dbReference>
<proteinExistence type="inferred from homology"/>
<comment type="subcellular location">
    <subcellularLocation>
        <location evidence="1 6">Cell membrane</location>
        <topology evidence="1 6">Multi-pass membrane protein</topology>
    </subcellularLocation>
</comment>
<dbReference type="STRING" id="89059.LAC1533_0021"/>
<dbReference type="GO" id="GO:0055085">
    <property type="term" value="P:transmembrane transport"/>
    <property type="evidence" value="ECO:0007669"/>
    <property type="project" value="UniProtKB-UniRule"/>
</dbReference>
<name>A0A0R2K2E3_9LACO</name>
<keyword evidence="4 6" id="KW-1133">Transmembrane helix</keyword>
<organism evidence="8 9">
    <name type="scientific">Ligilactobacillus acidipiscis</name>
    <dbReference type="NCBI Taxonomy" id="89059"/>
    <lineage>
        <taxon>Bacteria</taxon>
        <taxon>Bacillati</taxon>
        <taxon>Bacillota</taxon>
        <taxon>Bacilli</taxon>
        <taxon>Lactobacillales</taxon>
        <taxon>Lactobacillaceae</taxon>
        <taxon>Ligilactobacillus</taxon>
    </lineage>
</organism>
<evidence type="ECO:0000256" key="3">
    <source>
        <dbReference type="ARBA" id="ARBA00022692"/>
    </source>
</evidence>
<feature type="transmembrane region" description="Helical" evidence="6">
    <location>
        <begin position="572"/>
        <end position="589"/>
    </location>
</feature>
<gene>
    <name evidence="8" type="ORF">IV43_GL001354</name>
</gene>
<feature type="transmembrane region" description="Helical" evidence="6">
    <location>
        <begin position="16"/>
        <end position="34"/>
    </location>
</feature>
<keyword evidence="5 6" id="KW-0472">Membrane</keyword>
<evidence type="ECO:0000313" key="8">
    <source>
        <dbReference type="EMBL" id="KRN83759.1"/>
    </source>
</evidence>
<feature type="transmembrane region" description="Helical" evidence="6">
    <location>
        <begin position="104"/>
        <end position="129"/>
    </location>
</feature>
<feature type="domain" description="ABC3 transporter permease C-terminal" evidence="7">
    <location>
        <begin position="61"/>
        <end position="181"/>
    </location>
</feature>
<dbReference type="InterPro" id="IPR003838">
    <property type="entry name" value="ABC3_permease_C"/>
</dbReference>
<feature type="transmembrane region" description="Helical" evidence="6">
    <location>
        <begin position="231"/>
        <end position="257"/>
    </location>
</feature>
<feature type="transmembrane region" description="Helical" evidence="6">
    <location>
        <begin position="486"/>
        <end position="508"/>
    </location>
</feature>
<evidence type="ECO:0000259" key="7">
    <source>
        <dbReference type="Pfam" id="PF02687"/>
    </source>
</evidence>
<dbReference type="InterPro" id="IPR052536">
    <property type="entry name" value="ABC-4_Integral_Memb_Prot"/>
</dbReference>
<dbReference type="OrthoDB" id="1705903at2"/>
<dbReference type="EMBL" id="JQBK01000038">
    <property type="protein sequence ID" value="KRN83759.1"/>
    <property type="molecule type" value="Genomic_DNA"/>
</dbReference>